<accession>A0A0E9S7W6</accession>
<evidence type="ECO:0000313" key="1">
    <source>
        <dbReference type="EMBL" id="JAH37292.1"/>
    </source>
</evidence>
<protein>
    <submittedName>
        <fullName evidence="1">Uncharacterized protein</fullName>
    </submittedName>
</protein>
<reference evidence="1" key="2">
    <citation type="journal article" date="2015" name="Fish Shellfish Immunol.">
        <title>Early steps in the European eel (Anguilla anguilla)-Vibrio vulnificus interaction in the gills: Role of the RtxA13 toxin.</title>
        <authorList>
            <person name="Callol A."/>
            <person name="Pajuelo D."/>
            <person name="Ebbesson L."/>
            <person name="Teles M."/>
            <person name="MacKenzie S."/>
            <person name="Amaro C."/>
        </authorList>
    </citation>
    <scope>NUCLEOTIDE SEQUENCE</scope>
</reference>
<sequence>MSCHAWRFVKQQDFNKVEHVIVNCIPLLKKQHVTGEAVIGGTKGIVKW</sequence>
<proteinExistence type="predicted"/>
<dbReference type="EMBL" id="GBXM01071285">
    <property type="protein sequence ID" value="JAH37292.1"/>
    <property type="molecule type" value="Transcribed_RNA"/>
</dbReference>
<reference evidence="1" key="1">
    <citation type="submission" date="2014-11" db="EMBL/GenBank/DDBJ databases">
        <authorList>
            <person name="Amaro Gonzalez C."/>
        </authorList>
    </citation>
    <scope>NUCLEOTIDE SEQUENCE</scope>
</reference>
<organism evidence="1">
    <name type="scientific">Anguilla anguilla</name>
    <name type="common">European freshwater eel</name>
    <name type="synonym">Muraena anguilla</name>
    <dbReference type="NCBI Taxonomy" id="7936"/>
    <lineage>
        <taxon>Eukaryota</taxon>
        <taxon>Metazoa</taxon>
        <taxon>Chordata</taxon>
        <taxon>Craniata</taxon>
        <taxon>Vertebrata</taxon>
        <taxon>Euteleostomi</taxon>
        <taxon>Actinopterygii</taxon>
        <taxon>Neopterygii</taxon>
        <taxon>Teleostei</taxon>
        <taxon>Anguilliformes</taxon>
        <taxon>Anguillidae</taxon>
        <taxon>Anguilla</taxon>
    </lineage>
</organism>
<name>A0A0E9S7W6_ANGAN</name>
<dbReference type="AlphaFoldDB" id="A0A0E9S7W6"/>